<protein>
    <recommendedName>
        <fullName evidence="3">DUF2283 domain-containing protein</fullName>
    </recommendedName>
</protein>
<dbReference type="AlphaFoldDB" id="A0A1G9XAY5"/>
<reference evidence="2" key="1">
    <citation type="submission" date="2016-10" db="EMBL/GenBank/DDBJ databases">
        <authorList>
            <person name="Varghese N."/>
            <person name="Submissions S."/>
        </authorList>
    </citation>
    <scope>NUCLEOTIDE SEQUENCE [LARGE SCALE GENOMIC DNA]</scope>
    <source>
        <strain evidence="2">AAP</strain>
    </source>
</reference>
<accession>A0A1G9XAY5</accession>
<evidence type="ECO:0000313" key="1">
    <source>
        <dbReference type="EMBL" id="SDM93949.1"/>
    </source>
</evidence>
<proteinExistence type="predicted"/>
<name>A0A1G9XAY5_9GAMM</name>
<sequence length="65" mass="7359">MPMRTTYDEADDILVLHLSEKPFFKEISQDWNTHVSYAEDGSIVEIVVLEASKQGAWPLLKSHAA</sequence>
<keyword evidence="2" id="KW-1185">Reference proteome</keyword>
<dbReference type="EMBL" id="FNGH01000030">
    <property type="protein sequence ID" value="SDM93949.1"/>
    <property type="molecule type" value="Genomic_DNA"/>
</dbReference>
<dbReference type="Proteomes" id="UP000199107">
    <property type="component" value="Unassembled WGS sequence"/>
</dbReference>
<evidence type="ECO:0000313" key="2">
    <source>
        <dbReference type="Proteomes" id="UP000199107"/>
    </source>
</evidence>
<organism evidence="1 2">
    <name type="scientific">Franzmannia pantelleriensis</name>
    <dbReference type="NCBI Taxonomy" id="48727"/>
    <lineage>
        <taxon>Bacteria</taxon>
        <taxon>Pseudomonadati</taxon>
        <taxon>Pseudomonadota</taxon>
        <taxon>Gammaproteobacteria</taxon>
        <taxon>Oceanospirillales</taxon>
        <taxon>Halomonadaceae</taxon>
        <taxon>Franzmannia</taxon>
    </lineage>
</organism>
<evidence type="ECO:0008006" key="3">
    <source>
        <dbReference type="Google" id="ProtNLM"/>
    </source>
</evidence>
<dbReference type="Pfam" id="PF10049">
    <property type="entry name" value="DUF2283"/>
    <property type="match status" value="1"/>
</dbReference>
<dbReference type="STRING" id="48727.SAMN05192555_1307"/>
<dbReference type="RefSeq" id="WP_245701789.1">
    <property type="nucleotide sequence ID" value="NZ_FNGH01000030.1"/>
</dbReference>
<dbReference type="InterPro" id="IPR019270">
    <property type="entry name" value="DUF2283"/>
</dbReference>
<gene>
    <name evidence="1" type="ORF">SAMN05192555_1307</name>
</gene>